<keyword evidence="3" id="KW-1185">Reference proteome</keyword>
<evidence type="ECO:0000313" key="3">
    <source>
        <dbReference type="Proteomes" id="UP001152622"/>
    </source>
</evidence>
<comment type="caution">
    <text evidence="2">The sequence shown here is derived from an EMBL/GenBank/DDBJ whole genome shotgun (WGS) entry which is preliminary data.</text>
</comment>
<name>A0A9Q1G4E8_SYNKA</name>
<dbReference type="Proteomes" id="UP001152622">
    <property type="component" value="Chromosome 2"/>
</dbReference>
<sequence>MAPNPTAVAATASIGEDRREEEHMLVTDREQEEEVPTTSSASSEIPPRPPVTPPQPVTPGPAEQADTGAEVLAVVVESESDEQAAVVDTEPPCAGLLPDQDQKSSPGTGALSDHPTFQHPLQQGPQLWGYPPSTGTPPLTSILNSFQEDLVSISVTPSIHSDPLHHFHVGRHFHVITSTRTTPSCSWGSCACNRLHTAKALPC</sequence>
<proteinExistence type="predicted"/>
<feature type="region of interest" description="Disordered" evidence="1">
    <location>
        <begin position="91"/>
        <end position="134"/>
    </location>
</feature>
<protein>
    <submittedName>
        <fullName evidence="2">Uncharacterized protein</fullName>
    </submittedName>
</protein>
<organism evidence="2 3">
    <name type="scientific">Synaphobranchus kaupii</name>
    <name type="common">Kaup's arrowtooth eel</name>
    <dbReference type="NCBI Taxonomy" id="118154"/>
    <lineage>
        <taxon>Eukaryota</taxon>
        <taxon>Metazoa</taxon>
        <taxon>Chordata</taxon>
        <taxon>Craniata</taxon>
        <taxon>Vertebrata</taxon>
        <taxon>Euteleostomi</taxon>
        <taxon>Actinopterygii</taxon>
        <taxon>Neopterygii</taxon>
        <taxon>Teleostei</taxon>
        <taxon>Anguilliformes</taxon>
        <taxon>Synaphobranchidae</taxon>
        <taxon>Synaphobranchus</taxon>
    </lineage>
</organism>
<feature type="region of interest" description="Disordered" evidence="1">
    <location>
        <begin position="1"/>
        <end position="73"/>
    </location>
</feature>
<reference evidence="2" key="1">
    <citation type="journal article" date="2023" name="Science">
        <title>Genome structures resolve the early diversification of teleost fishes.</title>
        <authorList>
            <person name="Parey E."/>
            <person name="Louis A."/>
            <person name="Montfort J."/>
            <person name="Bouchez O."/>
            <person name="Roques C."/>
            <person name="Iampietro C."/>
            <person name="Lluch J."/>
            <person name="Castinel A."/>
            <person name="Donnadieu C."/>
            <person name="Desvignes T."/>
            <person name="Floi Bucao C."/>
            <person name="Jouanno E."/>
            <person name="Wen M."/>
            <person name="Mejri S."/>
            <person name="Dirks R."/>
            <person name="Jansen H."/>
            <person name="Henkel C."/>
            <person name="Chen W.J."/>
            <person name="Zahm M."/>
            <person name="Cabau C."/>
            <person name="Klopp C."/>
            <person name="Thompson A.W."/>
            <person name="Robinson-Rechavi M."/>
            <person name="Braasch I."/>
            <person name="Lecointre G."/>
            <person name="Bobe J."/>
            <person name="Postlethwait J.H."/>
            <person name="Berthelot C."/>
            <person name="Roest Crollius H."/>
            <person name="Guiguen Y."/>
        </authorList>
    </citation>
    <scope>NUCLEOTIDE SEQUENCE</scope>
    <source>
        <strain evidence="2">WJC10195</strain>
    </source>
</reference>
<dbReference type="EMBL" id="JAINUF010000002">
    <property type="protein sequence ID" value="KAJ8375308.1"/>
    <property type="molecule type" value="Genomic_DNA"/>
</dbReference>
<accession>A0A9Q1G4E8</accession>
<evidence type="ECO:0000313" key="2">
    <source>
        <dbReference type="EMBL" id="KAJ8375308.1"/>
    </source>
</evidence>
<evidence type="ECO:0000256" key="1">
    <source>
        <dbReference type="SAM" id="MobiDB-lite"/>
    </source>
</evidence>
<feature type="compositionally biased region" description="Pro residues" evidence="1">
    <location>
        <begin position="46"/>
        <end position="59"/>
    </location>
</feature>
<feature type="compositionally biased region" description="Basic and acidic residues" evidence="1">
    <location>
        <begin position="15"/>
        <end position="29"/>
    </location>
</feature>
<gene>
    <name evidence="2" type="ORF">SKAU_G00058880</name>
</gene>
<dbReference type="AlphaFoldDB" id="A0A9Q1G4E8"/>